<dbReference type="GO" id="GO:0003677">
    <property type="term" value="F:DNA binding"/>
    <property type="evidence" value="ECO:0007669"/>
    <property type="project" value="InterPro"/>
</dbReference>
<dbReference type="Proteomes" id="UP000270343">
    <property type="component" value="Unassembled WGS sequence"/>
</dbReference>
<sequence>MSRAISNPKLQPYKLQHCKLQLRRPRLGQQARCTARRRKLGAALREIREQAGVTVAQAVQAVGGGNSKVSRIETGKHRVTPMELTTLLDLYGVTEKGTRDWLHALVSEQRKNTWWRQYGELSPGFVESLTLESEAEEISVYQNQAVPGLLQTPEYARVVLAGAPEPRTDETLDLYVAIRMKRQSVLRRQKPPRYHCVITEGVIRQQTGGPKTMAAQLRHLVSMSRLPNVTIQVISHSQTAFTSPAQAFNLHLYPPPMNFGVVQISYLDRELFLEEDGDVAKCQRTFDAHRASALSAQHSGELISSIADELEQE</sequence>
<dbReference type="EMBL" id="RBAM01000019">
    <property type="protein sequence ID" value="RKN62971.1"/>
    <property type="molecule type" value="Genomic_DNA"/>
</dbReference>
<evidence type="ECO:0000313" key="3">
    <source>
        <dbReference type="Proteomes" id="UP000270343"/>
    </source>
</evidence>
<dbReference type="CDD" id="cd00093">
    <property type="entry name" value="HTH_XRE"/>
    <property type="match status" value="1"/>
</dbReference>
<reference evidence="2 3" key="1">
    <citation type="journal article" date="2015" name="Antonie Van Leeuwenhoek">
        <title>Streptomyces klenkii sp. nov., isolated from deep marine sediment.</title>
        <authorList>
            <person name="Veyisoglu A."/>
            <person name="Sahin N."/>
        </authorList>
    </citation>
    <scope>NUCLEOTIDE SEQUENCE [LARGE SCALE GENOMIC DNA]</scope>
    <source>
        <strain evidence="2 3">KCTC 29202</strain>
    </source>
</reference>
<accession>A0A3B0ARC8</accession>
<dbReference type="SMART" id="SM00530">
    <property type="entry name" value="HTH_XRE"/>
    <property type="match status" value="1"/>
</dbReference>
<evidence type="ECO:0000259" key="1">
    <source>
        <dbReference type="PROSITE" id="PS50943"/>
    </source>
</evidence>
<dbReference type="InterPro" id="IPR043917">
    <property type="entry name" value="DUF5753"/>
</dbReference>
<dbReference type="PROSITE" id="PS50943">
    <property type="entry name" value="HTH_CROC1"/>
    <property type="match status" value="1"/>
</dbReference>
<name>A0A3B0ARC8_9ACTN</name>
<dbReference type="Gene3D" id="1.10.260.40">
    <property type="entry name" value="lambda repressor-like DNA-binding domains"/>
    <property type="match status" value="1"/>
</dbReference>
<dbReference type="InterPro" id="IPR010982">
    <property type="entry name" value="Lambda_DNA-bd_dom_sf"/>
</dbReference>
<dbReference type="Pfam" id="PF19054">
    <property type="entry name" value="DUF5753"/>
    <property type="match status" value="1"/>
</dbReference>
<gene>
    <name evidence="2" type="ORF">D7231_30655</name>
</gene>
<protein>
    <submittedName>
        <fullName evidence="2">XRE family transcriptional regulator</fullName>
    </submittedName>
</protein>
<dbReference type="Pfam" id="PF13560">
    <property type="entry name" value="HTH_31"/>
    <property type="match status" value="1"/>
</dbReference>
<comment type="caution">
    <text evidence="2">The sequence shown here is derived from an EMBL/GenBank/DDBJ whole genome shotgun (WGS) entry which is preliminary data.</text>
</comment>
<dbReference type="InterPro" id="IPR001387">
    <property type="entry name" value="Cro/C1-type_HTH"/>
</dbReference>
<dbReference type="AlphaFoldDB" id="A0A3B0ARC8"/>
<proteinExistence type="predicted"/>
<organism evidence="2 3">
    <name type="scientific">Streptomyces klenkii</name>
    <dbReference type="NCBI Taxonomy" id="1420899"/>
    <lineage>
        <taxon>Bacteria</taxon>
        <taxon>Bacillati</taxon>
        <taxon>Actinomycetota</taxon>
        <taxon>Actinomycetes</taxon>
        <taxon>Kitasatosporales</taxon>
        <taxon>Streptomycetaceae</taxon>
        <taxon>Streptomyces</taxon>
    </lineage>
</organism>
<feature type="domain" description="HTH cro/C1-type" evidence="1">
    <location>
        <begin position="44"/>
        <end position="102"/>
    </location>
</feature>
<evidence type="ECO:0000313" key="2">
    <source>
        <dbReference type="EMBL" id="RKN62971.1"/>
    </source>
</evidence>
<dbReference type="SUPFAM" id="SSF47413">
    <property type="entry name" value="lambda repressor-like DNA-binding domains"/>
    <property type="match status" value="1"/>
</dbReference>
<keyword evidence="3" id="KW-1185">Reference proteome</keyword>